<organism evidence="4 5">
    <name type="scientific">Didymodactylos carnosus</name>
    <dbReference type="NCBI Taxonomy" id="1234261"/>
    <lineage>
        <taxon>Eukaryota</taxon>
        <taxon>Metazoa</taxon>
        <taxon>Spiralia</taxon>
        <taxon>Gnathifera</taxon>
        <taxon>Rotifera</taxon>
        <taxon>Eurotatoria</taxon>
        <taxon>Bdelloidea</taxon>
        <taxon>Philodinida</taxon>
        <taxon>Philodinidae</taxon>
        <taxon>Didymodactylos</taxon>
    </lineage>
</organism>
<dbReference type="Gene3D" id="3.30.560.10">
    <property type="entry name" value="Glucose Oxidase, domain 3"/>
    <property type="match status" value="1"/>
</dbReference>
<comment type="caution">
    <text evidence="4">The sequence shown here is derived from an EMBL/GenBank/DDBJ whole genome shotgun (WGS) entry which is preliminary data.</text>
</comment>
<proteinExistence type="inferred from homology"/>
<comment type="similarity">
    <text evidence="1">Belongs to the GMC oxidoreductase family.</text>
</comment>
<dbReference type="GO" id="GO:0016614">
    <property type="term" value="F:oxidoreductase activity, acting on CH-OH group of donors"/>
    <property type="evidence" value="ECO:0007669"/>
    <property type="project" value="InterPro"/>
</dbReference>
<evidence type="ECO:0000313" key="5">
    <source>
        <dbReference type="Proteomes" id="UP000682733"/>
    </source>
</evidence>
<dbReference type="Gene3D" id="3.50.50.60">
    <property type="entry name" value="FAD/NAD(P)-binding domain"/>
    <property type="match status" value="1"/>
</dbReference>
<dbReference type="AlphaFoldDB" id="A0A8S2HMF1"/>
<protein>
    <recommendedName>
        <fullName evidence="2">Glucose-methanol-choline oxidoreductase C-terminal domain-containing protein</fullName>
    </recommendedName>
</protein>
<dbReference type="SUPFAM" id="SSF51905">
    <property type="entry name" value="FAD/NAD(P)-binding domain"/>
    <property type="match status" value="1"/>
</dbReference>
<evidence type="ECO:0000259" key="2">
    <source>
        <dbReference type="Pfam" id="PF05199"/>
    </source>
</evidence>
<dbReference type="EMBL" id="CAJOBA010002774">
    <property type="protein sequence ID" value="CAF3659007.1"/>
    <property type="molecule type" value="Genomic_DNA"/>
</dbReference>
<accession>A0A8S2HMF1</accession>
<dbReference type="SUPFAM" id="SSF54373">
    <property type="entry name" value="FAD-linked reductases, C-terminal domain"/>
    <property type="match status" value="1"/>
</dbReference>
<dbReference type="Proteomes" id="UP000677228">
    <property type="component" value="Unassembled WGS sequence"/>
</dbReference>
<dbReference type="PANTHER" id="PTHR11552:SF147">
    <property type="entry name" value="CHOLINE DEHYDROGENASE, MITOCHONDRIAL"/>
    <property type="match status" value="1"/>
</dbReference>
<dbReference type="GO" id="GO:0050660">
    <property type="term" value="F:flavin adenine dinucleotide binding"/>
    <property type="evidence" value="ECO:0007669"/>
    <property type="project" value="InterPro"/>
</dbReference>
<dbReference type="InterPro" id="IPR012132">
    <property type="entry name" value="GMC_OxRdtase"/>
</dbReference>
<name>A0A8S2HMF1_9BILA</name>
<dbReference type="Proteomes" id="UP000682733">
    <property type="component" value="Unassembled WGS sequence"/>
</dbReference>
<reference evidence="4" key="1">
    <citation type="submission" date="2021-02" db="EMBL/GenBank/DDBJ databases">
        <authorList>
            <person name="Nowell W R."/>
        </authorList>
    </citation>
    <scope>NUCLEOTIDE SEQUENCE</scope>
</reference>
<dbReference type="PANTHER" id="PTHR11552">
    <property type="entry name" value="GLUCOSE-METHANOL-CHOLINE GMC OXIDOREDUCTASE"/>
    <property type="match status" value="1"/>
</dbReference>
<dbReference type="InterPro" id="IPR036188">
    <property type="entry name" value="FAD/NAD-bd_sf"/>
</dbReference>
<dbReference type="Pfam" id="PF05199">
    <property type="entry name" value="GMC_oxred_C"/>
    <property type="match status" value="1"/>
</dbReference>
<dbReference type="InterPro" id="IPR007867">
    <property type="entry name" value="GMC_OxRtase_C"/>
</dbReference>
<feature type="domain" description="Glucose-methanol-choline oxidoreductase C-terminal" evidence="2">
    <location>
        <begin position="98"/>
        <end position="237"/>
    </location>
</feature>
<evidence type="ECO:0000313" key="3">
    <source>
        <dbReference type="EMBL" id="CAF0874397.1"/>
    </source>
</evidence>
<sequence length="252" mass="28670">MFEILHPSNFISYILKPNLSYIKQRIAHDYIDIYVVDDQSPNLQLHWGPVTTDETFFQNVNTKPEIFEKHVKKYLKIYNNGSRGQFYSIFCNPTLINPQSVGDIQLQSSDPLVHPLINPQYLTNAYDIQVLVEGCKLVNKIFSTEPLKSQIESLITEINECNEKEYTNEWWKYYVQSLSITIYHPTSTCKMGPHSDETTVITPDCRVKGVKGLRVVDASIMPKIVSGNTNIPTIALAERASDLIKGKIIVSG</sequence>
<gene>
    <name evidence="3" type="ORF">OVA965_LOCUS8297</name>
    <name evidence="4" type="ORF">TMI583_LOCUS8293</name>
</gene>
<dbReference type="EMBL" id="CAJNOK010002773">
    <property type="protein sequence ID" value="CAF0874397.1"/>
    <property type="molecule type" value="Genomic_DNA"/>
</dbReference>
<evidence type="ECO:0000313" key="4">
    <source>
        <dbReference type="EMBL" id="CAF3659007.1"/>
    </source>
</evidence>
<evidence type="ECO:0000256" key="1">
    <source>
        <dbReference type="ARBA" id="ARBA00010790"/>
    </source>
</evidence>